<accession>A0AAE6V879</accession>
<dbReference type="KEGG" id="rte:GSU10_13825"/>
<dbReference type="RefSeq" id="WP_132505911.1">
    <property type="nucleotide sequence ID" value="NZ_CP047186.1"/>
</dbReference>
<protein>
    <submittedName>
        <fullName evidence="1">Uncharacterized protein</fullName>
    </submittedName>
</protein>
<dbReference type="AlphaFoldDB" id="A0AAE6V879"/>
<evidence type="ECO:0000313" key="2">
    <source>
        <dbReference type="Proteomes" id="UP000465031"/>
    </source>
</evidence>
<sequence length="208" mass="23388">MSFHTEVETVCVRKLNEAGFRKKRNILVLPLSEGWQGWVGLSSSGWSPREGEIHPVIGVVCDEIQRIYYEVEPDLPGRKYPTPTITTPIGYAAENPRFMKWIFTNDDTVEERAAEMTQAVVDIGIPYMRKHASLDAVRTTLSGINMIPHARVARERLAVTILVQDGRDAARAHIEAELAKIAGKDDPSTRVDRDFANKFLAYIDRIAP</sequence>
<organism evidence="1 2">
    <name type="scientific">Rathayibacter tanaceti</name>
    <dbReference type="NCBI Taxonomy" id="1671680"/>
    <lineage>
        <taxon>Bacteria</taxon>
        <taxon>Bacillati</taxon>
        <taxon>Actinomycetota</taxon>
        <taxon>Actinomycetes</taxon>
        <taxon>Micrococcales</taxon>
        <taxon>Microbacteriaceae</taxon>
        <taxon>Rathayibacter</taxon>
    </lineage>
</organism>
<dbReference type="Proteomes" id="UP000465031">
    <property type="component" value="Chromosome"/>
</dbReference>
<dbReference type="EMBL" id="CP047186">
    <property type="protein sequence ID" value="QHC56601.1"/>
    <property type="molecule type" value="Genomic_DNA"/>
</dbReference>
<reference evidence="2" key="1">
    <citation type="submission" date="2019-12" db="EMBL/GenBank/DDBJ databases">
        <title>Complete and draft genome sequences of new strains and members of some known species of the genus Rathayibacter isolated from plants.</title>
        <authorList>
            <person name="Tarlachkov S.V."/>
            <person name="Starodumova I.P."/>
            <person name="Dorofeeva L.V."/>
            <person name="Prisyazhnaya N.V."/>
            <person name="Leyn S."/>
            <person name="Zlamal J."/>
            <person name="Elan M."/>
            <person name="Osterman A.L."/>
            <person name="Nadler S."/>
            <person name="Subbotin S.A."/>
            <person name="Evtushenko L.I."/>
        </authorList>
    </citation>
    <scope>NUCLEOTIDE SEQUENCE [LARGE SCALE GENOMIC DNA]</scope>
    <source>
        <strain evidence="2">VKM Ac-2761</strain>
    </source>
</reference>
<gene>
    <name evidence="1" type="ORF">GSU10_13825</name>
</gene>
<evidence type="ECO:0000313" key="1">
    <source>
        <dbReference type="EMBL" id="QHC56601.1"/>
    </source>
</evidence>
<name>A0AAE6V879_9MICO</name>
<proteinExistence type="predicted"/>